<organism evidence="3 4">
    <name type="scientific">Candidatus Moduliflexus flocculans</name>
    <dbReference type="NCBI Taxonomy" id="1499966"/>
    <lineage>
        <taxon>Bacteria</taxon>
        <taxon>Candidatus Moduliflexota</taxon>
        <taxon>Candidatus Moduliflexia</taxon>
        <taxon>Candidatus Moduliflexales</taxon>
        <taxon>Candidatus Moduliflexaceae</taxon>
    </lineage>
</organism>
<proteinExistence type="inferred from homology"/>
<dbReference type="Pfam" id="PF05168">
    <property type="entry name" value="HEPN"/>
    <property type="match status" value="1"/>
</dbReference>
<dbReference type="AlphaFoldDB" id="A0A0S6W5J8"/>
<dbReference type="Proteomes" id="UP000030700">
    <property type="component" value="Unassembled WGS sequence"/>
</dbReference>
<keyword evidence="4" id="KW-1185">Reference proteome</keyword>
<accession>A0A0S6W5J8</accession>
<dbReference type="EMBL" id="DF820459">
    <property type="protein sequence ID" value="GAK53270.1"/>
    <property type="molecule type" value="Genomic_DNA"/>
</dbReference>
<comment type="similarity">
    <text evidence="1">Belongs to the UPF0332 family.</text>
</comment>
<feature type="domain" description="HEPN" evidence="2">
    <location>
        <begin position="12"/>
        <end position="125"/>
    </location>
</feature>
<evidence type="ECO:0000313" key="4">
    <source>
        <dbReference type="Proteomes" id="UP000030700"/>
    </source>
</evidence>
<protein>
    <recommendedName>
        <fullName evidence="2">HEPN domain-containing protein</fullName>
    </recommendedName>
</protein>
<evidence type="ECO:0000259" key="2">
    <source>
        <dbReference type="Pfam" id="PF05168"/>
    </source>
</evidence>
<evidence type="ECO:0000313" key="3">
    <source>
        <dbReference type="EMBL" id="GAK53270.1"/>
    </source>
</evidence>
<dbReference type="STRING" id="1499966.U14_04535"/>
<name>A0A0S6W5J8_9BACT</name>
<dbReference type="Gene3D" id="1.20.120.330">
    <property type="entry name" value="Nucleotidyltransferases domain 2"/>
    <property type="match status" value="1"/>
</dbReference>
<dbReference type="PANTHER" id="PTHR36565">
    <property type="entry name" value="UPF0332 PROTEIN TM_1000"/>
    <property type="match status" value="1"/>
</dbReference>
<dbReference type="HOGENOM" id="CLU_151247_3_0_0"/>
<gene>
    <name evidence="3" type="ORF">U14_04535</name>
</gene>
<reference evidence="3 4" key="1">
    <citation type="journal article" date="2015" name="PeerJ">
        <title>First genomic representation of candidate bacterial phylum KSB3 points to enhanced environmental sensing as a trigger of wastewater bulking.</title>
        <authorList>
            <person name="Sekiguchi Y."/>
            <person name="Ohashi A."/>
            <person name="Parks D.H."/>
            <person name="Yamauchi T."/>
            <person name="Tyson G.W."/>
            <person name="Hugenholtz P."/>
        </authorList>
    </citation>
    <scope>NUCLEOTIDE SEQUENCE [LARGE SCALE GENOMIC DNA]</scope>
</reference>
<dbReference type="PANTHER" id="PTHR36565:SF1">
    <property type="entry name" value="UPF0332 PROTEIN TM_1000"/>
    <property type="match status" value="1"/>
</dbReference>
<dbReference type="InterPro" id="IPR007842">
    <property type="entry name" value="HEPN_dom"/>
</dbReference>
<evidence type="ECO:0000256" key="1">
    <source>
        <dbReference type="ARBA" id="ARBA00038248"/>
    </source>
</evidence>
<sequence length="134" mass="15390">MNPISKDEYIHHRLNRAQETLAEAQMLFEGNHLGGAVNRIYYAVFYAVSALALAHDFTTSSHTQLRSYFNREFVKTGLVSIDMGKLYNLAYDKRTTSDYADFPTFEAENIAIMLKSAHQFIAKLRDMIFPEKSE</sequence>
<dbReference type="InterPro" id="IPR052226">
    <property type="entry name" value="UPF0332_toxin"/>
</dbReference>